<gene>
    <name evidence="1" type="ORF">ACFSUO_08005</name>
</gene>
<dbReference type="EMBL" id="JBHUNA010000018">
    <property type="protein sequence ID" value="MFD2760908.1"/>
    <property type="molecule type" value="Genomic_DNA"/>
</dbReference>
<accession>A0ABW5V5E3</accession>
<proteinExistence type="predicted"/>
<dbReference type="Proteomes" id="UP001597502">
    <property type="component" value="Unassembled WGS sequence"/>
</dbReference>
<name>A0ABW5V5E3_9BACI</name>
<comment type="caution">
    <text evidence="1">The sequence shown here is derived from an EMBL/GenBank/DDBJ whole genome shotgun (WGS) entry which is preliminary data.</text>
</comment>
<evidence type="ECO:0000313" key="1">
    <source>
        <dbReference type="EMBL" id="MFD2760908.1"/>
    </source>
</evidence>
<sequence length="63" mass="7142">MVCLSLSVKQLLENKGIKPREEHLDILENRWEGMQSLRGNLENANIDDANMSLRNIPGGDHVE</sequence>
<reference evidence="2" key="1">
    <citation type="journal article" date="2019" name="Int. J. Syst. Evol. Microbiol.">
        <title>The Global Catalogue of Microorganisms (GCM) 10K type strain sequencing project: providing services to taxonomists for standard genome sequencing and annotation.</title>
        <authorList>
            <consortium name="The Broad Institute Genomics Platform"/>
            <consortium name="The Broad Institute Genome Sequencing Center for Infectious Disease"/>
            <person name="Wu L."/>
            <person name="Ma J."/>
        </authorList>
    </citation>
    <scope>NUCLEOTIDE SEQUENCE [LARGE SCALE GENOMIC DNA]</scope>
    <source>
        <strain evidence="2">TISTR 1535</strain>
    </source>
</reference>
<protein>
    <submittedName>
        <fullName evidence="1">Uncharacterized protein</fullName>
    </submittedName>
</protein>
<organism evidence="1 2">
    <name type="scientific">Lentibacillus juripiscarius</name>
    <dbReference type="NCBI Taxonomy" id="257446"/>
    <lineage>
        <taxon>Bacteria</taxon>
        <taxon>Bacillati</taxon>
        <taxon>Bacillota</taxon>
        <taxon>Bacilli</taxon>
        <taxon>Bacillales</taxon>
        <taxon>Bacillaceae</taxon>
        <taxon>Lentibacillus</taxon>
    </lineage>
</organism>
<evidence type="ECO:0000313" key="2">
    <source>
        <dbReference type="Proteomes" id="UP001597502"/>
    </source>
</evidence>
<dbReference type="RefSeq" id="WP_382392862.1">
    <property type="nucleotide sequence ID" value="NZ_JBHUNA010000018.1"/>
</dbReference>
<keyword evidence="2" id="KW-1185">Reference proteome</keyword>